<name>A0A378L4X8_9GAMM</name>
<keyword evidence="1" id="KW-0175">Coiled coil</keyword>
<protein>
    <recommendedName>
        <fullName evidence="6">Coiled-coil protein</fullName>
    </recommendedName>
</protein>
<reference evidence="3 5" key="2">
    <citation type="submission" date="2018-06" db="EMBL/GenBank/DDBJ databases">
        <authorList>
            <consortium name="Pathogen Informatics"/>
            <person name="Doyle S."/>
        </authorList>
    </citation>
    <scope>NUCLEOTIDE SEQUENCE [LARGE SCALE GENOMIC DNA]</scope>
    <source>
        <strain evidence="3 5">NCTC11991</strain>
    </source>
</reference>
<evidence type="ECO:0008006" key="6">
    <source>
        <dbReference type="Google" id="ProtNLM"/>
    </source>
</evidence>
<proteinExistence type="predicted"/>
<dbReference type="Proteomes" id="UP000054820">
    <property type="component" value="Unassembled WGS sequence"/>
</dbReference>
<evidence type="ECO:0000313" key="5">
    <source>
        <dbReference type="Proteomes" id="UP000255110"/>
    </source>
</evidence>
<gene>
    <name evidence="2" type="ORF">Lstg_1408</name>
    <name evidence="3" type="ORF">NCTC11991_00718</name>
</gene>
<keyword evidence="4" id="KW-1185">Reference proteome</keyword>
<dbReference type="EMBL" id="LNYZ01000010">
    <property type="protein sequence ID" value="KTD78127.1"/>
    <property type="molecule type" value="Genomic_DNA"/>
</dbReference>
<evidence type="ECO:0000313" key="4">
    <source>
        <dbReference type="Proteomes" id="UP000054820"/>
    </source>
</evidence>
<sequence>MTLEKRLTKLENEIEELKLDKLDLDGIYARMQALTEQMEKQLNQYENVINSAQAVNLNNGELLNRYGIMKPPRQQESLELTFSGPHTP</sequence>
<accession>A0A378L4X8</accession>
<reference evidence="2 4" key="1">
    <citation type="submission" date="2015-11" db="EMBL/GenBank/DDBJ databases">
        <title>Genomic analysis of 38 Legionella species identifies large and diverse effector repertoires.</title>
        <authorList>
            <person name="Burstein D."/>
            <person name="Amaro F."/>
            <person name="Zusman T."/>
            <person name="Lifshitz Z."/>
            <person name="Cohen O."/>
            <person name="Gilbert J.A."/>
            <person name="Pupko T."/>
            <person name="Shuman H.A."/>
            <person name="Segal G."/>
        </authorList>
    </citation>
    <scope>NUCLEOTIDE SEQUENCE [LARGE SCALE GENOMIC DNA]</scope>
    <source>
        <strain evidence="2 4">SC-18-C9</strain>
    </source>
</reference>
<dbReference type="Proteomes" id="UP000255110">
    <property type="component" value="Unassembled WGS sequence"/>
</dbReference>
<dbReference type="EMBL" id="UGOY01000001">
    <property type="protein sequence ID" value="STY22135.1"/>
    <property type="molecule type" value="Genomic_DNA"/>
</dbReference>
<evidence type="ECO:0000313" key="2">
    <source>
        <dbReference type="EMBL" id="KTD78127.1"/>
    </source>
</evidence>
<organism evidence="3 5">
    <name type="scientific">Legionella steigerwaltii</name>
    <dbReference type="NCBI Taxonomy" id="460"/>
    <lineage>
        <taxon>Bacteria</taxon>
        <taxon>Pseudomonadati</taxon>
        <taxon>Pseudomonadota</taxon>
        <taxon>Gammaproteobacteria</taxon>
        <taxon>Legionellales</taxon>
        <taxon>Legionellaceae</taxon>
        <taxon>Legionella</taxon>
    </lineage>
</organism>
<evidence type="ECO:0000256" key="1">
    <source>
        <dbReference type="SAM" id="Coils"/>
    </source>
</evidence>
<dbReference type="AlphaFoldDB" id="A0A378L4X8"/>
<evidence type="ECO:0000313" key="3">
    <source>
        <dbReference type="EMBL" id="STY22135.1"/>
    </source>
</evidence>
<dbReference type="RefSeq" id="WP_058476971.1">
    <property type="nucleotide sequence ID" value="NZ_CAAAIO010000012.1"/>
</dbReference>
<dbReference type="OrthoDB" id="9933482at2"/>
<feature type="coiled-coil region" evidence="1">
    <location>
        <begin position="7"/>
        <end position="55"/>
    </location>
</feature>